<feature type="active site" evidence="6 7">
    <location>
        <position position="166"/>
    </location>
</feature>
<dbReference type="PROSITE" id="PS50110">
    <property type="entry name" value="RESPONSE_REGULATORY"/>
    <property type="match status" value="1"/>
</dbReference>
<comment type="PTM">
    <text evidence="6">Phosphorylated by CheA. Phosphorylation of the N-terminal regulatory domain activates the methylesterase activity.</text>
</comment>
<dbReference type="Gene3D" id="3.40.50.180">
    <property type="entry name" value="Methylesterase CheB, C-terminal domain"/>
    <property type="match status" value="1"/>
</dbReference>
<evidence type="ECO:0000259" key="9">
    <source>
        <dbReference type="PROSITE" id="PS50110"/>
    </source>
</evidence>
<evidence type="ECO:0000256" key="1">
    <source>
        <dbReference type="ARBA" id="ARBA00022490"/>
    </source>
</evidence>
<feature type="active site" evidence="6 7">
    <location>
        <position position="193"/>
    </location>
</feature>
<dbReference type="SUPFAM" id="SSF52738">
    <property type="entry name" value="Methylesterase CheB, C-terminal domain"/>
    <property type="match status" value="1"/>
</dbReference>
<feature type="domain" description="CheB-type methylesterase" evidence="10">
    <location>
        <begin position="154"/>
        <end position="344"/>
    </location>
</feature>
<name>A0A4Z0C8T7_9BURK</name>
<sequence>MKEAKRMRVLVAEHADASRAEIVRLIESDPGLRVVGAVRDGQAAVDFLLAQKADVALLDVHLPRLDGFEATRRIMASTPLPIVVCSGVSNAADATIAFRALEAGALACVEKPVGGGDALRARMAHLLQTVRLMSEVKVVRRRREPGPPRPAGRAAAAPRVVGIGASTGGPPVLQAILHALPRDFAAPLLIVQHISPGFLHSMASWLGETSGMPIHIAAHGTVPLPGHAYLAPDDFHMGVDAGGRIVLSREPPENHVRPAVSFLFRTMAQYSGPGAIGVLLTGMGRDGAEELRRMRDAGATTIAQDEESSAVHGMAGAAIALGAAGQVLPAERIVPALLALVTGGP</sequence>
<evidence type="ECO:0000313" key="12">
    <source>
        <dbReference type="Proteomes" id="UP000297839"/>
    </source>
</evidence>
<dbReference type="GO" id="GO:0000156">
    <property type="term" value="F:phosphorelay response regulator activity"/>
    <property type="evidence" value="ECO:0007669"/>
    <property type="project" value="InterPro"/>
</dbReference>
<dbReference type="Pfam" id="PF00072">
    <property type="entry name" value="Response_reg"/>
    <property type="match status" value="1"/>
</dbReference>
<evidence type="ECO:0000256" key="3">
    <source>
        <dbReference type="ARBA" id="ARBA00022553"/>
    </source>
</evidence>
<dbReference type="OrthoDB" id="9793421at2"/>
<evidence type="ECO:0000256" key="7">
    <source>
        <dbReference type="PROSITE-ProRule" id="PRU00050"/>
    </source>
</evidence>
<dbReference type="AlphaFoldDB" id="A0A4Z0C8T7"/>
<evidence type="ECO:0000259" key="10">
    <source>
        <dbReference type="PROSITE" id="PS50122"/>
    </source>
</evidence>
<gene>
    <name evidence="6" type="primary">cheB</name>
    <name evidence="11" type="ORF">EZ216_00665</name>
</gene>
<proteinExistence type="inferred from homology"/>
<dbReference type="SUPFAM" id="SSF52172">
    <property type="entry name" value="CheY-like"/>
    <property type="match status" value="1"/>
</dbReference>
<dbReference type="Gene3D" id="3.40.50.2300">
    <property type="match status" value="1"/>
</dbReference>
<keyword evidence="1 6" id="KW-0963">Cytoplasm</keyword>
<dbReference type="GO" id="GO:0008984">
    <property type="term" value="F:protein-glutamate methylesterase activity"/>
    <property type="evidence" value="ECO:0007669"/>
    <property type="project" value="UniProtKB-UniRule"/>
</dbReference>
<dbReference type="Pfam" id="PF01339">
    <property type="entry name" value="CheB_methylest"/>
    <property type="match status" value="1"/>
</dbReference>
<dbReference type="GO" id="GO:0050568">
    <property type="term" value="F:protein-glutamine glutaminase activity"/>
    <property type="evidence" value="ECO:0007669"/>
    <property type="project" value="UniProtKB-UniRule"/>
</dbReference>
<comment type="subcellular location">
    <subcellularLocation>
        <location evidence="6">Cytoplasm</location>
    </subcellularLocation>
</comment>
<comment type="caution">
    <text evidence="11">The sequence shown here is derived from an EMBL/GenBank/DDBJ whole genome shotgun (WGS) entry which is preliminary data.</text>
</comment>
<evidence type="ECO:0000256" key="8">
    <source>
        <dbReference type="PROSITE-ProRule" id="PRU00169"/>
    </source>
</evidence>
<dbReference type="InterPro" id="IPR001789">
    <property type="entry name" value="Sig_transdc_resp-reg_receiver"/>
</dbReference>
<dbReference type="InterPro" id="IPR000673">
    <property type="entry name" value="Sig_transdc_resp-reg_Me-estase"/>
</dbReference>
<dbReference type="HAMAP" id="MF_00099">
    <property type="entry name" value="CheB_chemtxs"/>
    <property type="match status" value="1"/>
</dbReference>
<evidence type="ECO:0000313" key="11">
    <source>
        <dbReference type="EMBL" id="TFZ07711.1"/>
    </source>
</evidence>
<comment type="function">
    <text evidence="6">Involved in chemotaxis. Part of a chemotaxis signal transduction system that modulates chemotaxis in response to various stimuli. Catalyzes the demethylation of specific methylglutamate residues introduced into the chemoreceptors (methyl-accepting chemotaxis proteins or MCP) by CheR. Also mediates the irreversible deamidation of specific glutamine residues to glutamic acid.</text>
</comment>
<comment type="catalytic activity">
    <reaction evidence="6">
        <text>L-glutaminyl-[protein] + H2O = L-glutamyl-[protein] + NH4(+)</text>
        <dbReference type="Rhea" id="RHEA:16441"/>
        <dbReference type="Rhea" id="RHEA-COMP:10207"/>
        <dbReference type="Rhea" id="RHEA-COMP:10208"/>
        <dbReference type="ChEBI" id="CHEBI:15377"/>
        <dbReference type="ChEBI" id="CHEBI:28938"/>
        <dbReference type="ChEBI" id="CHEBI:29973"/>
        <dbReference type="ChEBI" id="CHEBI:30011"/>
        <dbReference type="EC" id="3.5.1.44"/>
    </reaction>
</comment>
<keyword evidence="3 6" id="KW-0597">Phosphoprotein</keyword>
<dbReference type="EC" id="3.1.1.61" evidence="6"/>
<dbReference type="PROSITE" id="PS50122">
    <property type="entry name" value="CHEB"/>
    <property type="match status" value="1"/>
</dbReference>
<dbReference type="RefSeq" id="WP_135247648.1">
    <property type="nucleotide sequence ID" value="NZ_SMLK01000001.1"/>
</dbReference>
<evidence type="ECO:0000256" key="4">
    <source>
        <dbReference type="ARBA" id="ARBA00022801"/>
    </source>
</evidence>
<comment type="domain">
    <text evidence="6">Contains a C-terminal catalytic domain, and an N-terminal region which modulates catalytic activity.</text>
</comment>
<dbReference type="InterPro" id="IPR008248">
    <property type="entry name" value="CheB-like"/>
</dbReference>
<reference evidence="11 12" key="1">
    <citation type="submission" date="2019-03" db="EMBL/GenBank/DDBJ databases">
        <title>Ramlibacter sp. 18x22-1, whole genome shotgun sequence.</title>
        <authorList>
            <person name="Zhang X."/>
            <person name="Feng G."/>
            <person name="Zhu H."/>
        </authorList>
    </citation>
    <scope>NUCLEOTIDE SEQUENCE [LARGE SCALE GENOMIC DNA]</scope>
    <source>
        <strain evidence="11 12">18x22-1</strain>
    </source>
</reference>
<dbReference type="PIRSF" id="PIRSF000876">
    <property type="entry name" value="RR_chemtxs_CheB"/>
    <property type="match status" value="1"/>
</dbReference>
<feature type="active site" evidence="6 7">
    <location>
        <position position="286"/>
    </location>
</feature>
<dbReference type="EMBL" id="SMLK01000001">
    <property type="protein sequence ID" value="TFZ07711.1"/>
    <property type="molecule type" value="Genomic_DNA"/>
</dbReference>
<dbReference type="CDD" id="cd17541">
    <property type="entry name" value="REC_CheB-like"/>
    <property type="match status" value="1"/>
</dbReference>
<evidence type="ECO:0000256" key="2">
    <source>
        <dbReference type="ARBA" id="ARBA00022500"/>
    </source>
</evidence>
<dbReference type="InterPro" id="IPR035909">
    <property type="entry name" value="CheB_C"/>
</dbReference>
<dbReference type="EC" id="3.5.1.44" evidence="6"/>
<evidence type="ECO:0000256" key="5">
    <source>
        <dbReference type="ARBA" id="ARBA00048267"/>
    </source>
</evidence>
<keyword evidence="2 6" id="KW-0145">Chemotaxis</keyword>
<keyword evidence="12" id="KW-1185">Reference proteome</keyword>
<dbReference type="GO" id="GO:0006935">
    <property type="term" value="P:chemotaxis"/>
    <property type="evidence" value="ECO:0007669"/>
    <property type="project" value="UniProtKB-UniRule"/>
</dbReference>
<dbReference type="Proteomes" id="UP000297839">
    <property type="component" value="Unassembled WGS sequence"/>
</dbReference>
<dbReference type="SMART" id="SM00448">
    <property type="entry name" value="REC"/>
    <property type="match status" value="1"/>
</dbReference>
<comment type="similarity">
    <text evidence="6">Belongs to the CheB family.</text>
</comment>
<dbReference type="GO" id="GO:0005737">
    <property type="term" value="C:cytoplasm"/>
    <property type="evidence" value="ECO:0007669"/>
    <property type="project" value="UniProtKB-SubCell"/>
</dbReference>
<feature type="modified residue" description="4-aspartylphosphate" evidence="6 8">
    <location>
        <position position="59"/>
    </location>
</feature>
<dbReference type="PANTHER" id="PTHR42872">
    <property type="entry name" value="PROTEIN-GLUTAMATE METHYLESTERASE/PROTEIN-GLUTAMINE GLUTAMINASE"/>
    <property type="match status" value="1"/>
</dbReference>
<dbReference type="PANTHER" id="PTHR42872:SF6">
    <property type="entry name" value="PROTEIN-GLUTAMATE METHYLESTERASE_PROTEIN-GLUTAMINE GLUTAMINASE"/>
    <property type="match status" value="1"/>
</dbReference>
<feature type="domain" description="Response regulatory" evidence="9">
    <location>
        <begin position="8"/>
        <end position="126"/>
    </location>
</feature>
<keyword evidence="4 6" id="KW-0378">Hydrolase</keyword>
<dbReference type="InterPro" id="IPR011006">
    <property type="entry name" value="CheY-like_superfamily"/>
</dbReference>
<comment type="catalytic activity">
    <reaction evidence="5 6">
        <text>[protein]-L-glutamate 5-O-methyl ester + H2O = L-glutamyl-[protein] + methanol + H(+)</text>
        <dbReference type="Rhea" id="RHEA:23236"/>
        <dbReference type="Rhea" id="RHEA-COMP:10208"/>
        <dbReference type="Rhea" id="RHEA-COMP:10311"/>
        <dbReference type="ChEBI" id="CHEBI:15377"/>
        <dbReference type="ChEBI" id="CHEBI:15378"/>
        <dbReference type="ChEBI" id="CHEBI:17790"/>
        <dbReference type="ChEBI" id="CHEBI:29973"/>
        <dbReference type="ChEBI" id="CHEBI:82795"/>
        <dbReference type="EC" id="3.1.1.61"/>
    </reaction>
</comment>
<dbReference type="CDD" id="cd16432">
    <property type="entry name" value="CheB_Rec"/>
    <property type="match status" value="1"/>
</dbReference>
<protein>
    <recommendedName>
        <fullName evidence="6">Protein-glutamate methylesterase/protein-glutamine glutaminase</fullName>
        <ecNumber evidence="6">3.1.1.61</ecNumber>
        <ecNumber evidence="6">3.5.1.44</ecNumber>
    </recommendedName>
</protein>
<organism evidence="11 12">
    <name type="scientific">Ramlibacter humi</name>
    <dbReference type="NCBI Taxonomy" id="2530451"/>
    <lineage>
        <taxon>Bacteria</taxon>
        <taxon>Pseudomonadati</taxon>
        <taxon>Pseudomonadota</taxon>
        <taxon>Betaproteobacteria</taxon>
        <taxon>Burkholderiales</taxon>
        <taxon>Comamonadaceae</taxon>
        <taxon>Ramlibacter</taxon>
    </lineage>
</organism>
<accession>A0A4Z0C8T7</accession>
<evidence type="ECO:0000256" key="6">
    <source>
        <dbReference type="HAMAP-Rule" id="MF_00099"/>
    </source>
</evidence>